<evidence type="ECO:0000256" key="3">
    <source>
        <dbReference type="RuleBase" id="RU366045"/>
    </source>
</evidence>
<evidence type="ECO:0000256" key="1">
    <source>
        <dbReference type="ARBA" id="ARBA00022793"/>
    </source>
</evidence>
<organism evidence="5 6">
    <name type="scientific">Conoideocrella luteorostrata</name>
    <dbReference type="NCBI Taxonomy" id="1105319"/>
    <lineage>
        <taxon>Eukaryota</taxon>
        <taxon>Fungi</taxon>
        <taxon>Dikarya</taxon>
        <taxon>Ascomycota</taxon>
        <taxon>Pezizomycotina</taxon>
        <taxon>Sordariomycetes</taxon>
        <taxon>Hypocreomycetidae</taxon>
        <taxon>Hypocreales</taxon>
        <taxon>Clavicipitaceae</taxon>
        <taxon>Conoideocrella</taxon>
    </lineage>
</organism>
<proteinExistence type="inferred from homology"/>
<dbReference type="GO" id="GO:0005829">
    <property type="term" value="C:cytosol"/>
    <property type="evidence" value="ECO:0007669"/>
    <property type="project" value="TreeGrafter"/>
</dbReference>
<sequence length="320" mass="35563">MPPYLIALEEHYDAQVFDTSDALHEALPAHVHDRLHDLGESRIADMKSGNTRLQVISHVGGPKPVAGCMAANDKLAAACKEHQGSFAGWAALPMQDPEAAVEELTRAVKDLGFVGALLDSHTEDGSMYDDAKFWPVFAQAVKLDVPLYIHPSYPADNMASHYRGNFDKNAAIMMATASWGWHSECGLHILRLFASGVFDQFPKLKIVIGHMGEMIPFMLDRTARTTRVWGEFERDLQTVWQENIWVTTSGLFTLPPFECLLKVSPADKIMFSVDYPFSTTETGAQFVEEIQRAGILSQEQLEAFCHGNAEKLLKLKAQQA</sequence>
<name>A0AAJ0CYA2_9HYPO</name>
<dbReference type="PANTHER" id="PTHR21240">
    <property type="entry name" value="2-AMINO-3-CARBOXYLMUCONATE-6-SEMIALDEHYDE DECARBOXYLASE"/>
    <property type="match status" value="1"/>
</dbReference>
<dbReference type="PANTHER" id="PTHR21240:SF30">
    <property type="entry name" value="AMIDOHYDROLASE-RELATED DOMAIN-CONTAINING PROTEIN-RELATED"/>
    <property type="match status" value="1"/>
</dbReference>
<dbReference type="Pfam" id="PF04909">
    <property type="entry name" value="Amidohydro_2"/>
    <property type="match status" value="1"/>
</dbReference>
<dbReference type="Proteomes" id="UP001251528">
    <property type="component" value="Unassembled WGS sequence"/>
</dbReference>
<keyword evidence="2 3" id="KW-0456">Lyase</keyword>
<dbReference type="Gene3D" id="3.20.20.140">
    <property type="entry name" value="Metal-dependent hydrolases"/>
    <property type="match status" value="1"/>
</dbReference>
<comment type="similarity">
    <text evidence="3">Belongs to the metallo-dependent hydrolases superfamily.</text>
</comment>
<evidence type="ECO:0000256" key="2">
    <source>
        <dbReference type="ARBA" id="ARBA00023239"/>
    </source>
</evidence>
<evidence type="ECO:0000313" key="6">
    <source>
        <dbReference type="Proteomes" id="UP001251528"/>
    </source>
</evidence>
<evidence type="ECO:0000313" key="5">
    <source>
        <dbReference type="EMBL" id="KAK2616299.1"/>
    </source>
</evidence>
<dbReference type="AlphaFoldDB" id="A0AAJ0CYA2"/>
<dbReference type="GO" id="GO:0016831">
    <property type="term" value="F:carboxy-lyase activity"/>
    <property type="evidence" value="ECO:0007669"/>
    <property type="project" value="UniProtKB-KW"/>
</dbReference>
<dbReference type="InterPro" id="IPR006680">
    <property type="entry name" value="Amidohydro-rel"/>
</dbReference>
<dbReference type="InterPro" id="IPR032466">
    <property type="entry name" value="Metal_Hydrolase"/>
</dbReference>
<dbReference type="InterPro" id="IPR032465">
    <property type="entry name" value="ACMSD"/>
</dbReference>
<keyword evidence="6" id="KW-1185">Reference proteome</keyword>
<evidence type="ECO:0000259" key="4">
    <source>
        <dbReference type="Pfam" id="PF04909"/>
    </source>
</evidence>
<reference evidence="5" key="1">
    <citation type="submission" date="2023-06" db="EMBL/GenBank/DDBJ databases">
        <title>Conoideocrella luteorostrata (Hypocreales: Clavicipitaceae), a potential biocontrol fungus for elongate hemlock scale in United States Christmas tree production areas.</title>
        <authorList>
            <person name="Barrett H."/>
            <person name="Lovett B."/>
            <person name="Macias A.M."/>
            <person name="Stajich J.E."/>
            <person name="Kasson M.T."/>
        </authorList>
    </citation>
    <scope>NUCLEOTIDE SEQUENCE</scope>
    <source>
        <strain evidence="5">ARSEF 14590</strain>
    </source>
</reference>
<protein>
    <recommendedName>
        <fullName evidence="4">Amidohydrolase-related domain-containing protein</fullName>
    </recommendedName>
</protein>
<dbReference type="GO" id="GO:0016787">
    <property type="term" value="F:hydrolase activity"/>
    <property type="evidence" value="ECO:0007669"/>
    <property type="project" value="InterPro"/>
</dbReference>
<dbReference type="SUPFAM" id="SSF51556">
    <property type="entry name" value="Metallo-dependent hydrolases"/>
    <property type="match status" value="1"/>
</dbReference>
<keyword evidence="1 3" id="KW-0210">Decarboxylase</keyword>
<dbReference type="GO" id="GO:0019748">
    <property type="term" value="P:secondary metabolic process"/>
    <property type="evidence" value="ECO:0007669"/>
    <property type="project" value="TreeGrafter"/>
</dbReference>
<comment type="caution">
    <text evidence="5">The sequence shown here is derived from an EMBL/GenBank/DDBJ whole genome shotgun (WGS) entry which is preliminary data.</text>
</comment>
<accession>A0AAJ0CYA2</accession>
<dbReference type="EMBL" id="JASWJB010000007">
    <property type="protein sequence ID" value="KAK2616299.1"/>
    <property type="molecule type" value="Genomic_DNA"/>
</dbReference>
<feature type="domain" description="Amidohydrolase-related" evidence="4">
    <location>
        <begin position="66"/>
        <end position="315"/>
    </location>
</feature>
<gene>
    <name evidence="5" type="ORF">QQS21_000733</name>
</gene>